<comment type="subcellular location">
    <subcellularLocation>
        <location evidence="1">Nucleus</location>
    </subcellularLocation>
</comment>
<evidence type="ECO:0000313" key="4">
    <source>
        <dbReference type="Proteomes" id="UP001303889"/>
    </source>
</evidence>
<dbReference type="GO" id="GO:0097361">
    <property type="term" value="C:cytosolic [4Fe-4S] assembly targeting complex"/>
    <property type="evidence" value="ECO:0007669"/>
    <property type="project" value="UniProtKB-UniRule"/>
</dbReference>
<comment type="similarity">
    <text evidence="1">Belongs to the MET18/MMS19 family.</text>
</comment>
<dbReference type="GO" id="GO:0016226">
    <property type="term" value="P:iron-sulfur cluster assembly"/>
    <property type="evidence" value="ECO:0007669"/>
    <property type="project" value="UniProtKB-UniRule"/>
</dbReference>
<reference evidence="3" key="2">
    <citation type="submission" date="2023-05" db="EMBL/GenBank/DDBJ databases">
        <authorList>
            <consortium name="Lawrence Berkeley National Laboratory"/>
            <person name="Steindorff A."/>
            <person name="Hensen N."/>
            <person name="Bonometti L."/>
            <person name="Westerberg I."/>
            <person name="Brannstrom I.O."/>
            <person name="Guillou S."/>
            <person name="Cros-Aarteil S."/>
            <person name="Calhoun S."/>
            <person name="Haridas S."/>
            <person name="Kuo A."/>
            <person name="Mondo S."/>
            <person name="Pangilinan J."/>
            <person name="Riley R."/>
            <person name="Labutti K."/>
            <person name="Andreopoulos B."/>
            <person name="Lipzen A."/>
            <person name="Chen C."/>
            <person name="Yanf M."/>
            <person name="Daum C."/>
            <person name="Ng V."/>
            <person name="Clum A."/>
            <person name="Ohm R."/>
            <person name="Martin F."/>
            <person name="Silar P."/>
            <person name="Natvig D."/>
            <person name="Lalanne C."/>
            <person name="Gautier V."/>
            <person name="Ament-Velasquez S.L."/>
            <person name="Kruys A."/>
            <person name="Hutchinson M.I."/>
            <person name="Powell A.J."/>
            <person name="Barry K."/>
            <person name="Miller A.N."/>
            <person name="Grigoriev I.V."/>
            <person name="Debuchy R."/>
            <person name="Gladieux P."/>
            <person name="Thoren M.H."/>
            <person name="Johannesson H."/>
        </authorList>
    </citation>
    <scope>NUCLEOTIDE SEQUENCE</scope>
    <source>
        <strain evidence="3">CBS 103.79</strain>
    </source>
</reference>
<keyword evidence="4" id="KW-1185">Reference proteome</keyword>
<evidence type="ECO:0000313" key="3">
    <source>
        <dbReference type="EMBL" id="KAK3897866.1"/>
    </source>
</evidence>
<name>A0AAN6MD38_9PEZI</name>
<keyword evidence="1" id="KW-0227">DNA damage</keyword>
<dbReference type="GO" id="GO:0051604">
    <property type="term" value="P:protein maturation"/>
    <property type="evidence" value="ECO:0007669"/>
    <property type="project" value="UniProtKB-UniRule"/>
</dbReference>
<proteinExistence type="inferred from homology"/>
<dbReference type="InterPro" id="IPR039920">
    <property type="entry name" value="MMS19"/>
</dbReference>
<evidence type="ECO:0000256" key="1">
    <source>
        <dbReference type="RuleBase" id="RU367072"/>
    </source>
</evidence>
<gene>
    <name evidence="3" type="ORF">C8A05DRAFT_19458</name>
</gene>
<accession>A0AAN6MD38</accession>
<dbReference type="PANTHER" id="PTHR12891">
    <property type="entry name" value="DNA REPAIR/TRANSCRIPTION PROTEIN MET18/MMS19"/>
    <property type="match status" value="1"/>
</dbReference>
<dbReference type="PANTHER" id="PTHR12891:SF0">
    <property type="entry name" value="MMS19 NUCLEOTIDE EXCISION REPAIR PROTEIN HOMOLOG"/>
    <property type="match status" value="1"/>
</dbReference>
<dbReference type="GO" id="GO:0006281">
    <property type="term" value="P:DNA repair"/>
    <property type="evidence" value="ECO:0007669"/>
    <property type="project" value="UniProtKB-UniRule"/>
</dbReference>
<organism evidence="3 4">
    <name type="scientific">Staphylotrichum tortipilum</name>
    <dbReference type="NCBI Taxonomy" id="2831512"/>
    <lineage>
        <taxon>Eukaryota</taxon>
        <taxon>Fungi</taxon>
        <taxon>Dikarya</taxon>
        <taxon>Ascomycota</taxon>
        <taxon>Pezizomycotina</taxon>
        <taxon>Sordariomycetes</taxon>
        <taxon>Sordariomycetidae</taxon>
        <taxon>Sordariales</taxon>
        <taxon>Chaetomiaceae</taxon>
        <taxon>Staphylotrichum</taxon>
    </lineage>
</organism>
<dbReference type="EMBL" id="MU856052">
    <property type="protein sequence ID" value="KAK3897866.1"/>
    <property type="molecule type" value="Genomic_DNA"/>
</dbReference>
<keyword evidence="1" id="KW-0539">Nucleus</keyword>
<dbReference type="InterPro" id="IPR029240">
    <property type="entry name" value="MMS19_N"/>
</dbReference>
<sequence length="1145" mass="125037">MAQFKQWALEYVLSDDEPVQLDIARKAAKEIESSRASSTVVGGWAASVQQWMTPAHADDDQMDDGDEGGSGDIIARAKVLRLIGFFGSMFSYDHKAGITASAKALRQLYSMKAFKPDMGVKILDDVCKIKDDFRLQTAATRLELYELFLSLVQDPAVASELRHKYGPSCGFVLDLLQVCQSERDPRNLMVWFKILALLLTDYDPTPEVTDEVFKVFSAYFPISLRTSATPIGITAEDLKEAVRSCFSAHQRVASLAFPFLIQKLDQGDAVTVSVKVDILKSIKACIEQYDNPQASVVPYIEKIWNSLKYEVRNGEVKETIDATLEVLRAIARKLDGTKTHKLDASSLKAYVDLVSRDCQPDLSNPTYTKQAGLLYMTVVTANIRAYALYNASFIDTIRQNLRQPKSPVHTRDLILLLNSLLKTRTELFRDRKQGHADDENTLREEIRSHLDTLFHDVYLPVWTSKSKESTSDERDVLKQVMQGLALLVSQQILQSDETPALLCPASICSEICSLLTLTLTRSLTLSSNDNDADDTTLEDEAVSALRTIAMNYTDGYTEFADRATAEIKKRDWNNPSEYSLNALKELLSRFSFIGCSEIPSNIATEPPSQKQFSPLQHFITLTASLLELFPLSSQPSSTSAAALANATVISSLHASIIWFRDACETKYGKEALGSQTDGSQNWLDEFRQLPEDWLSQLCQGSGVVLPALEESDPKVYAEFLKLGLFTVRYLYRSAAAGPRATWSERALVQLSQMTALVVQSLDEKLQVACNLADQAVNLFLAPDEKAAQPEAGVDEGILTLGILQGLWPGALAGLYKPGGEAQRLMCDTSKLGPSPSRESDIRAAIGAILANKYKGGPSTSDPDSIVMKAVLDFWATYLTTSTAPSSPTDSTFPAYNTIAMNVLSAAAARQDKHLLPLIPTLHAAAASPHPAGETVASSLGLLLTPNPLLTAANHATVKRFHKQWTYAHLAKPLLPLAQPTPSGDKLLATRYRIAVLAVVGNCPLAVYQDDLPALIKLLVTALSDREGIDLDETAAGQVSAALGVLVEILAHEPEAVRGYIREIVGGATKVYRDCSPASYVSPSGAAGCRGLALQVLGAVAGRFEERHVLAYAPATQRMLAVACGDPARKVREVARRARAGWAKIG</sequence>
<dbReference type="GO" id="GO:0005634">
    <property type="term" value="C:nucleus"/>
    <property type="evidence" value="ECO:0007669"/>
    <property type="project" value="UniProtKB-SubCell"/>
</dbReference>
<reference evidence="3" key="1">
    <citation type="journal article" date="2023" name="Mol. Phylogenet. Evol.">
        <title>Genome-scale phylogeny and comparative genomics of the fungal order Sordariales.</title>
        <authorList>
            <person name="Hensen N."/>
            <person name="Bonometti L."/>
            <person name="Westerberg I."/>
            <person name="Brannstrom I.O."/>
            <person name="Guillou S."/>
            <person name="Cros-Aarteil S."/>
            <person name="Calhoun S."/>
            <person name="Haridas S."/>
            <person name="Kuo A."/>
            <person name="Mondo S."/>
            <person name="Pangilinan J."/>
            <person name="Riley R."/>
            <person name="LaButti K."/>
            <person name="Andreopoulos B."/>
            <person name="Lipzen A."/>
            <person name="Chen C."/>
            <person name="Yan M."/>
            <person name="Daum C."/>
            <person name="Ng V."/>
            <person name="Clum A."/>
            <person name="Steindorff A."/>
            <person name="Ohm R.A."/>
            <person name="Martin F."/>
            <person name="Silar P."/>
            <person name="Natvig D.O."/>
            <person name="Lalanne C."/>
            <person name="Gautier V."/>
            <person name="Ament-Velasquez S.L."/>
            <person name="Kruys A."/>
            <person name="Hutchinson M.I."/>
            <person name="Powell A.J."/>
            <person name="Barry K."/>
            <person name="Miller A.N."/>
            <person name="Grigoriev I.V."/>
            <person name="Debuchy R."/>
            <person name="Gladieux P."/>
            <person name="Hiltunen Thoren M."/>
            <person name="Johannesson H."/>
        </authorList>
    </citation>
    <scope>NUCLEOTIDE SEQUENCE</scope>
    <source>
        <strain evidence="3">CBS 103.79</strain>
    </source>
</reference>
<protein>
    <recommendedName>
        <fullName evidence="1">MMS19 nucleotide excision repair protein</fullName>
    </recommendedName>
</protein>
<dbReference type="InterPro" id="IPR016024">
    <property type="entry name" value="ARM-type_fold"/>
</dbReference>
<dbReference type="Pfam" id="PF14500">
    <property type="entry name" value="MMS19_N"/>
    <property type="match status" value="1"/>
</dbReference>
<comment type="function">
    <text evidence="1">Key component of the cytosolic iron-sulfur protein assembly (CIA) complex, a multiprotein complex that mediates the incorporation of iron-sulfur cluster into apoproteins specifically involved in DNA metabolism and genomic integrity. In the CIA complex, MMS19 acts as an adapter between early-acting CIA components and a subset of cellular target iron-sulfur proteins.</text>
</comment>
<dbReference type="Proteomes" id="UP001303889">
    <property type="component" value="Unassembled WGS sequence"/>
</dbReference>
<evidence type="ECO:0000259" key="2">
    <source>
        <dbReference type="Pfam" id="PF14500"/>
    </source>
</evidence>
<keyword evidence="1" id="KW-0234">DNA repair</keyword>
<dbReference type="SUPFAM" id="SSF48371">
    <property type="entry name" value="ARM repeat"/>
    <property type="match status" value="1"/>
</dbReference>
<feature type="domain" description="MMS19 N-terminal" evidence="2">
    <location>
        <begin position="75"/>
        <end position="311"/>
    </location>
</feature>
<comment type="caution">
    <text evidence="3">The sequence shown here is derived from an EMBL/GenBank/DDBJ whole genome shotgun (WGS) entry which is preliminary data.</text>
</comment>
<dbReference type="AlphaFoldDB" id="A0AAN6MD38"/>